<accession>A0ABU6FV24</accession>
<keyword evidence="2" id="KW-1185">Reference proteome</keyword>
<organism evidence="1 2">
    <name type="scientific">Acidithiobacillus ferriphilus</name>
    <dbReference type="NCBI Taxonomy" id="1689834"/>
    <lineage>
        <taxon>Bacteria</taxon>
        <taxon>Pseudomonadati</taxon>
        <taxon>Pseudomonadota</taxon>
        <taxon>Acidithiobacillia</taxon>
        <taxon>Acidithiobacillales</taxon>
        <taxon>Acidithiobacillaceae</taxon>
        <taxon>Acidithiobacillus</taxon>
    </lineage>
</organism>
<evidence type="ECO:0000313" key="1">
    <source>
        <dbReference type="EMBL" id="MEB8515392.1"/>
    </source>
</evidence>
<dbReference type="Proteomes" id="UP001308776">
    <property type="component" value="Unassembled WGS sequence"/>
</dbReference>
<reference evidence="1 2" key="1">
    <citation type="submission" date="2022-11" db="EMBL/GenBank/DDBJ databases">
        <title>Comparative genomics analysis of Acidithiobacillus ferriphilus.</title>
        <authorList>
            <person name="Ma L."/>
        </authorList>
    </citation>
    <scope>NUCLEOTIDE SEQUENCE [LARGE SCALE GENOMIC DNA]</scope>
    <source>
        <strain evidence="1 2">DY15</strain>
    </source>
</reference>
<comment type="caution">
    <text evidence="1">The sequence shown here is derived from an EMBL/GenBank/DDBJ whole genome shotgun (WGS) entry which is preliminary data.</text>
</comment>
<gene>
    <name evidence="1" type="ORF">OW717_15255</name>
</gene>
<sequence length="94" mass="9803">MLADPAGVLVLALSGVGFRGAALQVDLEDDKCHNRSHVSDDNPYSGVQFTTLFATEASTQSRTIELPGFIGNSSLDIQPGPAGFFIATFSGKSA</sequence>
<evidence type="ECO:0000313" key="2">
    <source>
        <dbReference type="Proteomes" id="UP001308776"/>
    </source>
</evidence>
<name>A0ABU6FV24_9PROT</name>
<proteinExistence type="predicted"/>
<dbReference type="EMBL" id="JAQGFR010000297">
    <property type="protein sequence ID" value="MEB8515392.1"/>
    <property type="molecule type" value="Genomic_DNA"/>
</dbReference>
<dbReference type="RefSeq" id="WP_081258002.1">
    <property type="nucleotide sequence ID" value="NZ_JAQGFK010000201.1"/>
</dbReference>
<protein>
    <submittedName>
        <fullName evidence="1">Uncharacterized protein</fullName>
    </submittedName>
</protein>